<dbReference type="Gene3D" id="1.25.40.990">
    <property type="match status" value="1"/>
</dbReference>
<dbReference type="Pfam" id="PF10075">
    <property type="entry name" value="CSN8_PSD8_EIF3K"/>
    <property type="match status" value="1"/>
</dbReference>
<dbReference type="AlphaFoldDB" id="A0A1X0QWP2"/>
<dbReference type="Proteomes" id="UP000242414">
    <property type="component" value="Unassembled WGS sequence"/>
</dbReference>
<reference evidence="2" key="1">
    <citation type="journal article" date="2016" name="Proc. Natl. Acad. Sci. U.S.A.">
        <title>Lipid metabolic changes in an early divergent fungus govern the establishment of a mutualistic symbiosis with endobacteria.</title>
        <authorList>
            <person name="Lastovetsky O.A."/>
            <person name="Gaspar M.L."/>
            <person name="Mondo S.J."/>
            <person name="LaButti K.M."/>
            <person name="Sandor L."/>
            <person name="Grigoriev I.V."/>
            <person name="Henry S.A."/>
            <person name="Pawlowska T.E."/>
        </authorList>
    </citation>
    <scope>NUCLEOTIDE SEQUENCE [LARGE SCALE GENOMIC DNA]</scope>
    <source>
        <strain evidence="2">ATCC 52814</strain>
    </source>
</reference>
<dbReference type="OrthoDB" id="5351233at2759"/>
<dbReference type="EMBL" id="KV921980">
    <property type="protein sequence ID" value="ORE04151.1"/>
    <property type="molecule type" value="Genomic_DNA"/>
</dbReference>
<dbReference type="VEuPathDB" id="FungiDB:BCV72DRAFT_20155"/>
<accession>A0A1X0QWP2</accession>
<evidence type="ECO:0000259" key="1">
    <source>
        <dbReference type="Pfam" id="PF10075"/>
    </source>
</evidence>
<gene>
    <name evidence="2" type="ORF">BCV72DRAFT_20155</name>
</gene>
<evidence type="ECO:0000313" key="2">
    <source>
        <dbReference type="EMBL" id="ORE04151.1"/>
    </source>
</evidence>
<sequence>MDHIAVLINEQKYIDLFEYCQQLEIQSVTDVNVDLQVVYPIYLASSVFINDFQAARYIRKRIKKRNINTEQIEAIWRVIAALINKSYPEAYKQMNSFGWTEWMQILVTRIKEKLRNEMLSLIPKVYSSIDLCQVSNLFGVQGNELITELTNRGWKCEGNMVYPVKQVSISVPKIANENQYSRLADILIQLEKF</sequence>
<proteinExistence type="predicted"/>
<organism evidence="2">
    <name type="scientific">Rhizopus microsporus var. microsporus</name>
    <dbReference type="NCBI Taxonomy" id="86635"/>
    <lineage>
        <taxon>Eukaryota</taxon>
        <taxon>Fungi</taxon>
        <taxon>Fungi incertae sedis</taxon>
        <taxon>Mucoromycota</taxon>
        <taxon>Mucoromycotina</taxon>
        <taxon>Mucoromycetes</taxon>
        <taxon>Mucorales</taxon>
        <taxon>Mucorineae</taxon>
        <taxon>Rhizopodaceae</taxon>
        <taxon>Rhizopus</taxon>
    </lineage>
</organism>
<name>A0A1X0QWP2_RHIZD</name>
<protein>
    <recommendedName>
        <fullName evidence="1">CSN8/PSMD8/EIF3K domain-containing protein</fullName>
    </recommendedName>
</protein>
<dbReference type="InterPro" id="IPR033464">
    <property type="entry name" value="CSN8_PSD8_EIF3K"/>
</dbReference>
<feature type="domain" description="CSN8/PSMD8/EIF3K" evidence="1">
    <location>
        <begin position="38"/>
        <end position="166"/>
    </location>
</feature>